<sequence length="111" mass="12954">MSSIQRLFQMKDSSFQFVPERVLLNGENLDQLRDSYELVLKCVKKLLTYTLSEYVMAEVDRLPEIDSFYYDVDRPHGLHELFESLCKCLTKYVSNTISLFVKECLVSLKTG</sequence>
<gene>
    <name evidence="1" type="primary">AVEN_80507_1</name>
    <name evidence="1" type="ORF">TNIN_461791</name>
</gene>
<comment type="caution">
    <text evidence="1">The sequence shown here is derived from an EMBL/GenBank/DDBJ whole genome shotgun (WGS) entry which is preliminary data.</text>
</comment>
<dbReference type="OrthoDB" id="6451636at2759"/>
<organism evidence="1 2">
    <name type="scientific">Trichonephila inaurata madagascariensis</name>
    <dbReference type="NCBI Taxonomy" id="2747483"/>
    <lineage>
        <taxon>Eukaryota</taxon>
        <taxon>Metazoa</taxon>
        <taxon>Ecdysozoa</taxon>
        <taxon>Arthropoda</taxon>
        <taxon>Chelicerata</taxon>
        <taxon>Arachnida</taxon>
        <taxon>Araneae</taxon>
        <taxon>Araneomorphae</taxon>
        <taxon>Entelegynae</taxon>
        <taxon>Araneoidea</taxon>
        <taxon>Nephilidae</taxon>
        <taxon>Trichonephila</taxon>
        <taxon>Trichonephila inaurata</taxon>
    </lineage>
</organism>
<evidence type="ECO:0000313" key="2">
    <source>
        <dbReference type="Proteomes" id="UP000886998"/>
    </source>
</evidence>
<reference evidence="1" key="1">
    <citation type="submission" date="2020-08" db="EMBL/GenBank/DDBJ databases">
        <title>Multicomponent nature underlies the extraordinary mechanical properties of spider dragline silk.</title>
        <authorList>
            <person name="Kono N."/>
            <person name="Nakamura H."/>
            <person name="Mori M."/>
            <person name="Yoshida Y."/>
            <person name="Ohtoshi R."/>
            <person name="Malay A.D."/>
            <person name="Moran D.A.P."/>
            <person name="Tomita M."/>
            <person name="Numata K."/>
            <person name="Arakawa K."/>
        </authorList>
    </citation>
    <scope>NUCLEOTIDE SEQUENCE</scope>
</reference>
<name>A0A8X6Y6R7_9ARAC</name>
<proteinExistence type="predicted"/>
<evidence type="ECO:0000313" key="1">
    <source>
        <dbReference type="EMBL" id="GFY67136.1"/>
    </source>
</evidence>
<dbReference type="EMBL" id="BMAV01016416">
    <property type="protein sequence ID" value="GFY67136.1"/>
    <property type="molecule type" value="Genomic_DNA"/>
</dbReference>
<dbReference type="Proteomes" id="UP000886998">
    <property type="component" value="Unassembled WGS sequence"/>
</dbReference>
<dbReference type="AlphaFoldDB" id="A0A8X6Y6R7"/>
<accession>A0A8X6Y6R7</accession>
<protein>
    <submittedName>
        <fullName evidence="1">PC4 domain-containing protein</fullName>
    </submittedName>
</protein>
<keyword evidence="2" id="KW-1185">Reference proteome</keyword>